<reference evidence="6" key="1">
    <citation type="submission" date="2021-01" db="EMBL/GenBank/DDBJ databases">
        <title>Whole genome shotgun sequence of Sinosporangium siamense NBRC 109515.</title>
        <authorList>
            <person name="Komaki H."/>
            <person name="Tamura T."/>
        </authorList>
    </citation>
    <scope>NUCLEOTIDE SEQUENCE</scope>
    <source>
        <strain evidence="6">NBRC 109515</strain>
    </source>
</reference>
<dbReference type="PROSITE" id="PS51077">
    <property type="entry name" value="HTH_ICLR"/>
    <property type="match status" value="1"/>
</dbReference>
<dbReference type="InterPro" id="IPR036388">
    <property type="entry name" value="WH-like_DNA-bd_sf"/>
</dbReference>
<keyword evidence="1" id="KW-0805">Transcription regulation</keyword>
<evidence type="ECO:0000256" key="1">
    <source>
        <dbReference type="ARBA" id="ARBA00023015"/>
    </source>
</evidence>
<dbReference type="PROSITE" id="PS51078">
    <property type="entry name" value="ICLR_ED"/>
    <property type="match status" value="1"/>
</dbReference>
<dbReference type="InterPro" id="IPR005471">
    <property type="entry name" value="Tscrpt_reg_IclR_N"/>
</dbReference>
<dbReference type="PANTHER" id="PTHR30136">
    <property type="entry name" value="HELIX-TURN-HELIX TRANSCRIPTIONAL REGULATOR, ICLR FAMILY"/>
    <property type="match status" value="1"/>
</dbReference>
<evidence type="ECO:0000259" key="4">
    <source>
        <dbReference type="PROSITE" id="PS51077"/>
    </source>
</evidence>
<proteinExistence type="predicted"/>
<name>A0A919RD84_9ACTN</name>
<dbReference type="Pfam" id="PF01614">
    <property type="entry name" value="IclR_C"/>
    <property type="match status" value="1"/>
</dbReference>
<evidence type="ECO:0000313" key="6">
    <source>
        <dbReference type="EMBL" id="GII91567.1"/>
    </source>
</evidence>
<dbReference type="EMBL" id="BOOW01000010">
    <property type="protein sequence ID" value="GII91567.1"/>
    <property type="molecule type" value="Genomic_DNA"/>
</dbReference>
<dbReference type="InterPro" id="IPR014757">
    <property type="entry name" value="Tscrpt_reg_IclR_C"/>
</dbReference>
<sequence>MLTNGAHEETVLSTQTVPVQAPSSLEKAIIILTSLSTAARPMSLAELARNTGLPKTTAYRLLNTLCRNGLTRRIGIDYTVGDHLHTLAAPAPRVIPGTRRLVLPHLLRLYEITRQTVNLGVARGLEVHYLERVYGHGRVTSPSDGVDRAPLHCTAVGKVLLAFDHDLNATFRRKGALARMTRHTVTRFPVLDRELHQVRRQGAAYSREEFAGGVACVAAPVFGADGKICMALGLAAPSTLSLTELVGVARRTANALSTVVLKLAPAVATDPALSGGPGLFL</sequence>
<keyword evidence="3" id="KW-0804">Transcription</keyword>
<feature type="domain" description="IclR-ED" evidence="5">
    <location>
        <begin position="83"/>
        <end position="269"/>
    </location>
</feature>
<dbReference type="GO" id="GO:0045892">
    <property type="term" value="P:negative regulation of DNA-templated transcription"/>
    <property type="evidence" value="ECO:0007669"/>
    <property type="project" value="TreeGrafter"/>
</dbReference>
<dbReference type="InterPro" id="IPR029016">
    <property type="entry name" value="GAF-like_dom_sf"/>
</dbReference>
<evidence type="ECO:0000256" key="2">
    <source>
        <dbReference type="ARBA" id="ARBA00023125"/>
    </source>
</evidence>
<evidence type="ECO:0000259" key="5">
    <source>
        <dbReference type="PROSITE" id="PS51078"/>
    </source>
</evidence>
<dbReference type="AlphaFoldDB" id="A0A919RD84"/>
<protein>
    <submittedName>
        <fullName evidence="6">Transcriptional regulator</fullName>
    </submittedName>
</protein>
<dbReference type="PANTHER" id="PTHR30136:SF24">
    <property type="entry name" value="HTH-TYPE TRANSCRIPTIONAL REPRESSOR ALLR"/>
    <property type="match status" value="1"/>
</dbReference>
<keyword evidence="2" id="KW-0238">DNA-binding</keyword>
<dbReference type="GO" id="GO:0003677">
    <property type="term" value="F:DNA binding"/>
    <property type="evidence" value="ECO:0007669"/>
    <property type="project" value="UniProtKB-KW"/>
</dbReference>
<dbReference type="RefSeq" id="WP_380659438.1">
    <property type="nucleotide sequence ID" value="NZ_JBHLZQ010000010.1"/>
</dbReference>
<dbReference type="SUPFAM" id="SSF55781">
    <property type="entry name" value="GAF domain-like"/>
    <property type="match status" value="1"/>
</dbReference>
<dbReference type="GO" id="GO:0003700">
    <property type="term" value="F:DNA-binding transcription factor activity"/>
    <property type="evidence" value="ECO:0007669"/>
    <property type="project" value="TreeGrafter"/>
</dbReference>
<dbReference type="Proteomes" id="UP000606172">
    <property type="component" value="Unassembled WGS sequence"/>
</dbReference>
<dbReference type="Pfam" id="PF09339">
    <property type="entry name" value="HTH_IclR"/>
    <property type="match status" value="1"/>
</dbReference>
<keyword evidence="7" id="KW-1185">Reference proteome</keyword>
<dbReference type="InterPro" id="IPR036390">
    <property type="entry name" value="WH_DNA-bd_sf"/>
</dbReference>
<dbReference type="Gene3D" id="3.30.450.40">
    <property type="match status" value="1"/>
</dbReference>
<feature type="domain" description="HTH iclR-type" evidence="4">
    <location>
        <begin position="22"/>
        <end position="82"/>
    </location>
</feature>
<dbReference type="InterPro" id="IPR050707">
    <property type="entry name" value="HTH_MetabolicPath_Reg"/>
</dbReference>
<evidence type="ECO:0000313" key="7">
    <source>
        <dbReference type="Proteomes" id="UP000606172"/>
    </source>
</evidence>
<dbReference type="Gene3D" id="1.10.10.10">
    <property type="entry name" value="Winged helix-like DNA-binding domain superfamily/Winged helix DNA-binding domain"/>
    <property type="match status" value="1"/>
</dbReference>
<organism evidence="6 7">
    <name type="scientific">Sinosporangium siamense</name>
    <dbReference type="NCBI Taxonomy" id="1367973"/>
    <lineage>
        <taxon>Bacteria</taxon>
        <taxon>Bacillati</taxon>
        <taxon>Actinomycetota</taxon>
        <taxon>Actinomycetes</taxon>
        <taxon>Streptosporangiales</taxon>
        <taxon>Streptosporangiaceae</taxon>
        <taxon>Sinosporangium</taxon>
    </lineage>
</organism>
<accession>A0A919RD84</accession>
<evidence type="ECO:0000256" key="3">
    <source>
        <dbReference type="ARBA" id="ARBA00023163"/>
    </source>
</evidence>
<comment type="caution">
    <text evidence="6">The sequence shown here is derived from an EMBL/GenBank/DDBJ whole genome shotgun (WGS) entry which is preliminary data.</text>
</comment>
<dbReference type="SUPFAM" id="SSF46785">
    <property type="entry name" value="Winged helix' DNA-binding domain"/>
    <property type="match status" value="1"/>
</dbReference>
<dbReference type="SMART" id="SM00346">
    <property type="entry name" value="HTH_ICLR"/>
    <property type="match status" value="1"/>
</dbReference>
<gene>
    <name evidence="6" type="ORF">Ssi02_17980</name>
</gene>